<proteinExistence type="predicted"/>
<name>A0ACB7TV03_DIOAL</name>
<dbReference type="Proteomes" id="UP000827976">
    <property type="component" value="Chromosome 20"/>
</dbReference>
<evidence type="ECO:0000313" key="1">
    <source>
        <dbReference type="EMBL" id="KAH7651622.1"/>
    </source>
</evidence>
<comment type="caution">
    <text evidence="1">The sequence shown here is derived from an EMBL/GenBank/DDBJ whole genome shotgun (WGS) entry which is preliminary data.</text>
</comment>
<keyword evidence="2" id="KW-1185">Reference proteome</keyword>
<dbReference type="EMBL" id="CM037030">
    <property type="protein sequence ID" value="KAH7651622.1"/>
    <property type="molecule type" value="Genomic_DNA"/>
</dbReference>
<reference evidence="2" key="1">
    <citation type="journal article" date="2022" name="Nat. Commun.">
        <title>Chromosome evolution and the genetic basis of agronomically important traits in greater yam.</title>
        <authorList>
            <person name="Bredeson J.V."/>
            <person name="Lyons J.B."/>
            <person name="Oniyinde I.O."/>
            <person name="Okereke N.R."/>
            <person name="Kolade O."/>
            <person name="Nnabue I."/>
            <person name="Nwadili C.O."/>
            <person name="Hribova E."/>
            <person name="Parker M."/>
            <person name="Nwogha J."/>
            <person name="Shu S."/>
            <person name="Carlson J."/>
            <person name="Kariba R."/>
            <person name="Muthemba S."/>
            <person name="Knop K."/>
            <person name="Barton G.J."/>
            <person name="Sherwood A.V."/>
            <person name="Lopez-Montes A."/>
            <person name="Asiedu R."/>
            <person name="Jamnadass R."/>
            <person name="Muchugi A."/>
            <person name="Goodstein D."/>
            <person name="Egesi C.N."/>
            <person name="Featherston J."/>
            <person name="Asfaw A."/>
            <person name="Simpson G.G."/>
            <person name="Dolezel J."/>
            <person name="Hendre P.S."/>
            <person name="Van Deynze A."/>
            <person name="Kumar P.L."/>
            <person name="Obidiegwu J.E."/>
            <person name="Bhattacharjee R."/>
            <person name="Rokhsar D.S."/>
        </authorList>
    </citation>
    <scope>NUCLEOTIDE SEQUENCE [LARGE SCALE GENOMIC DNA]</scope>
    <source>
        <strain evidence="2">cv. TDa95/00328</strain>
    </source>
</reference>
<evidence type="ECO:0000313" key="2">
    <source>
        <dbReference type="Proteomes" id="UP000827976"/>
    </source>
</evidence>
<sequence>MDLPLSSPEPSHRKTQYHIQTRSLSYTLPSSSGNSLWSSCHNFLHPQTRTILKDITCDANPGELLAIVGPSGAGKTTLLSILAGVIHPQRISGDVLINGIPMNISRFRRISGYVSQEDTLFPLLTVKESLLYTARLRLGVTVHESMALVFDLLKALGLDHVAETKIGGGISGGERRRVSIGNELVHNPSVLLLDEPTSGLDSVSALHIIHMLKSMAMIQSKTIVLTIHQPGFRILELLDKLLLISGGVVCHNGSIESLEKKLIDAGHYIPHHLNILEFAMDSLSMSSCSLSSSSTSSNPLELYHQLVIPEEKKQIQYPNSRCRETSILTERFFKNILRTRQLFTARLIQSAIAGIGLGTVFMNVHNLQARVGFFAFSLTFLLSSTTEGLPIFLQERRILMKETSRGAYRVSSYVAANALVFLPFLLTVALLYSIPVYFLVGLRKQMDCFLYFSLVVWMVMLMANSFVAFFSALVPNFIMGNSLIAGFMGSFFLFSGYFISRDSIPKYWIFMHYLSLFKYPFEAFVINEYGGDAGRRQCMQVEGSVCVLDGGLFLRQQGFKEFEKWRNIGVMLGFICGYRILSLLVLWFRCYRVRR</sequence>
<keyword evidence="1" id="KW-0378">Hydrolase</keyword>
<organism evidence="1 2">
    <name type="scientific">Dioscorea alata</name>
    <name type="common">Purple yam</name>
    <dbReference type="NCBI Taxonomy" id="55571"/>
    <lineage>
        <taxon>Eukaryota</taxon>
        <taxon>Viridiplantae</taxon>
        <taxon>Streptophyta</taxon>
        <taxon>Embryophyta</taxon>
        <taxon>Tracheophyta</taxon>
        <taxon>Spermatophyta</taxon>
        <taxon>Magnoliopsida</taxon>
        <taxon>Liliopsida</taxon>
        <taxon>Dioscoreales</taxon>
        <taxon>Dioscoreaceae</taxon>
        <taxon>Dioscorea</taxon>
    </lineage>
</organism>
<accession>A0ACB7TV03</accession>
<protein>
    <submittedName>
        <fullName evidence="1">P-loop containing nucleoside triphosphate hydrolase protein</fullName>
    </submittedName>
</protein>
<gene>
    <name evidence="1" type="ORF">IHE45_20G069900</name>
</gene>